<proteinExistence type="predicted"/>
<organism evidence="1 2">
    <name type="scientific">Mycolicibacterium cosmeticum</name>
    <dbReference type="NCBI Taxonomy" id="258533"/>
    <lineage>
        <taxon>Bacteria</taxon>
        <taxon>Bacillati</taxon>
        <taxon>Actinomycetota</taxon>
        <taxon>Actinomycetes</taxon>
        <taxon>Mycobacteriales</taxon>
        <taxon>Mycobacteriaceae</taxon>
        <taxon>Mycolicibacterium</taxon>
    </lineage>
</organism>
<dbReference type="AlphaFoldDB" id="W9AYR9"/>
<protein>
    <submittedName>
        <fullName evidence="1">Uncharacterized protein</fullName>
    </submittedName>
</protein>
<evidence type="ECO:0000313" key="1">
    <source>
        <dbReference type="EMBL" id="CDO10683.1"/>
    </source>
</evidence>
<evidence type="ECO:0000313" key="2">
    <source>
        <dbReference type="Proteomes" id="UP000028870"/>
    </source>
</evidence>
<dbReference type="STRING" id="258533.BN977_05518"/>
<comment type="caution">
    <text evidence="1">The sequence shown here is derived from an EMBL/GenBank/DDBJ whole genome shotgun (WGS) entry which is preliminary data.</text>
</comment>
<gene>
    <name evidence="1" type="ORF">BN977_05518</name>
</gene>
<sequence length="220" mass="23435">MACPVELSAEVHDALRAMRDAGAVPARCHKGALRSAIAAAVDGLLGADLPRRVRPWDLAALRRGLPLDVTSACAVHVDAEVLVARLAPSGRRILLRGVQDGWRLVRFVDAGDDLTLRPETSRQVELTGWGPDAVLTALGITKPDDVPLDVHVEDLGQGETATSHRYLWRDGTRTVLAEEVTTEIFDGATPYRTRLRGVVIDGPGGTLLTGSGDTALVVEG</sequence>
<dbReference type="Proteomes" id="UP000028870">
    <property type="component" value="Unassembled WGS sequence"/>
</dbReference>
<reference evidence="1" key="2">
    <citation type="submission" date="2014-03" db="EMBL/GenBank/DDBJ databases">
        <authorList>
            <person name="Urmite Genomes"/>
        </authorList>
    </citation>
    <scope>NUCLEOTIDE SEQUENCE</scope>
    <source>
        <strain evidence="1">DSM 44829</strain>
    </source>
</reference>
<dbReference type="RefSeq" id="WP_036402925.1">
    <property type="nucleotide sequence ID" value="NZ_CCBB010000003.1"/>
</dbReference>
<dbReference type="eggNOG" id="ENOG5031ZNT">
    <property type="taxonomic scope" value="Bacteria"/>
</dbReference>
<name>W9AYR9_MYCCO</name>
<dbReference type="OrthoDB" id="4617001at2"/>
<dbReference type="EMBL" id="CCBB010000003">
    <property type="protein sequence ID" value="CDO10683.1"/>
    <property type="molecule type" value="Genomic_DNA"/>
</dbReference>
<keyword evidence="2" id="KW-1185">Reference proteome</keyword>
<reference evidence="1" key="1">
    <citation type="submission" date="2014-03" db="EMBL/GenBank/DDBJ databases">
        <title>Draft Genome Sequence of Mycobacterium cosmeticum DSM 44829.</title>
        <authorList>
            <person name="Croce O."/>
            <person name="Robert C."/>
            <person name="Raoult D."/>
            <person name="Drancourt M."/>
        </authorList>
    </citation>
    <scope>NUCLEOTIDE SEQUENCE [LARGE SCALE GENOMIC DNA]</scope>
    <source>
        <strain evidence="1">DSM 44829</strain>
    </source>
</reference>
<accession>W9AYR9</accession>